<evidence type="ECO:0000256" key="1">
    <source>
        <dbReference type="SAM" id="Phobius"/>
    </source>
</evidence>
<keyword evidence="1" id="KW-0472">Membrane</keyword>
<feature type="transmembrane region" description="Helical" evidence="1">
    <location>
        <begin position="45"/>
        <end position="62"/>
    </location>
</feature>
<sequence length="161" mass="18751">MKIPSLKKSWKVPVVISVVLLVLVTFSNFYGLLTDKFHFDNPSSYFFMLLATVHVVYLYAFWFKLTENEYPDKEMRNLEYGFYAVVAFYVYKLVDITSVVFGYSTYDDLILADHFLIVGIAIILGYLSLCLITLYVFSIRKAKIGNYTTDCYVEEDLDTWP</sequence>
<feature type="transmembrane region" description="Helical" evidence="1">
    <location>
        <begin position="12"/>
        <end position="33"/>
    </location>
</feature>
<accession>A0A1K1MFD7</accession>
<dbReference type="AlphaFoldDB" id="A0A1K1MFD7"/>
<organism evidence="2 3">
    <name type="scientific">Cellulophaga fucicola</name>
    <dbReference type="NCBI Taxonomy" id="76595"/>
    <lineage>
        <taxon>Bacteria</taxon>
        <taxon>Pseudomonadati</taxon>
        <taxon>Bacteroidota</taxon>
        <taxon>Flavobacteriia</taxon>
        <taxon>Flavobacteriales</taxon>
        <taxon>Flavobacteriaceae</taxon>
        <taxon>Cellulophaga</taxon>
    </lineage>
</organism>
<keyword evidence="1" id="KW-0812">Transmembrane</keyword>
<dbReference type="OrthoDB" id="1436004at2"/>
<feature type="transmembrane region" description="Helical" evidence="1">
    <location>
        <begin position="115"/>
        <end position="137"/>
    </location>
</feature>
<keyword evidence="1" id="KW-1133">Transmembrane helix</keyword>
<proteinExistence type="predicted"/>
<dbReference type="RefSeq" id="WP_072302254.1">
    <property type="nucleotide sequence ID" value="NZ_FPIY01000001.1"/>
</dbReference>
<evidence type="ECO:0000313" key="3">
    <source>
        <dbReference type="Proteomes" id="UP000183257"/>
    </source>
</evidence>
<gene>
    <name evidence="2" type="ORF">SAMN05660313_00585</name>
</gene>
<feature type="transmembrane region" description="Helical" evidence="1">
    <location>
        <begin position="82"/>
        <end position="103"/>
    </location>
</feature>
<dbReference type="EMBL" id="FPIY01000001">
    <property type="protein sequence ID" value="SFW21866.1"/>
    <property type="molecule type" value="Genomic_DNA"/>
</dbReference>
<reference evidence="3" key="1">
    <citation type="submission" date="2016-11" db="EMBL/GenBank/DDBJ databases">
        <authorList>
            <person name="Varghese N."/>
            <person name="Submissions S."/>
        </authorList>
    </citation>
    <scope>NUCLEOTIDE SEQUENCE [LARGE SCALE GENOMIC DNA]</scope>
    <source>
        <strain evidence="3">DSM 24786</strain>
    </source>
</reference>
<evidence type="ECO:0000313" key="2">
    <source>
        <dbReference type="EMBL" id="SFW21866.1"/>
    </source>
</evidence>
<name>A0A1K1MFD7_9FLAO</name>
<protein>
    <submittedName>
        <fullName evidence="2">Uncharacterized protein</fullName>
    </submittedName>
</protein>
<keyword evidence="3" id="KW-1185">Reference proteome</keyword>
<dbReference type="Proteomes" id="UP000183257">
    <property type="component" value="Unassembled WGS sequence"/>
</dbReference>